<evidence type="ECO:0000259" key="2">
    <source>
        <dbReference type="PROSITE" id="PS50158"/>
    </source>
</evidence>
<dbReference type="InterPro" id="IPR036875">
    <property type="entry name" value="Znf_CCHC_sf"/>
</dbReference>
<feature type="domain" description="CCHC-type" evidence="2">
    <location>
        <begin position="84"/>
        <end position="97"/>
    </location>
</feature>
<keyword evidence="1" id="KW-0863">Zinc-finger</keyword>
<evidence type="ECO:0000256" key="1">
    <source>
        <dbReference type="PROSITE-ProRule" id="PRU00047"/>
    </source>
</evidence>
<protein>
    <recommendedName>
        <fullName evidence="2">CCHC-type domain-containing protein</fullName>
    </recommendedName>
</protein>
<dbReference type="AlphaFoldDB" id="A0AAQ3NDK0"/>
<dbReference type="EMBL" id="CP144695">
    <property type="protein sequence ID" value="WVZ07677.1"/>
    <property type="molecule type" value="Genomic_DNA"/>
</dbReference>
<dbReference type="Proteomes" id="UP001374535">
    <property type="component" value="Chromosome 6"/>
</dbReference>
<reference evidence="3 4" key="1">
    <citation type="journal article" date="2023" name="Life. Sci Alliance">
        <title>Evolutionary insights into 3D genome organization and epigenetic landscape of Vigna mungo.</title>
        <authorList>
            <person name="Junaid A."/>
            <person name="Singh B."/>
            <person name="Bhatia S."/>
        </authorList>
    </citation>
    <scope>NUCLEOTIDE SEQUENCE [LARGE SCALE GENOMIC DNA]</scope>
    <source>
        <strain evidence="3">Urdbean</strain>
    </source>
</reference>
<keyword evidence="1" id="KW-0862">Zinc</keyword>
<accession>A0AAQ3NDK0</accession>
<evidence type="ECO:0000313" key="4">
    <source>
        <dbReference type="Proteomes" id="UP001374535"/>
    </source>
</evidence>
<name>A0AAQ3NDK0_VIGMU</name>
<keyword evidence="4" id="KW-1185">Reference proteome</keyword>
<dbReference type="InterPro" id="IPR001878">
    <property type="entry name" value="Znf_CCHC"/>
</dbReference>
<keyword evidence="1" id="KW-0479">Metal-binding</keyword>
<proteinExistence type="predicted"/>
<dbReference type="GO" id="GO:0008270">
    <property type="term" value="F:zinc ion binding"/>
    <property type="evidence" value="ECO:0007669"/>
    <property type="project" value="UniProtKB-KW"/>
</dbReference>
<dbReference type="PROSITE" id="PS50158">
    <property type="entry name" value="ZF_CCHC"/>
    <property type="match status" value="1"/>
</dbReference>
<dbReference type="InterPro" id="IPR054722">
    <property type="entry name" value="PolX-like_BBD"/>
</dbReference>
<dbReference type="GO" id="GO:0003676">
    <property type="term" value="F:nucleic acid binding"/>
    <property type="evidence" value="ECO:0007669"/>
    <property type="project" value="InterPro"/>
</dbReference>
<evidence type="ECO:0000313" key="3">
    <source>
        <dbReference type="EMBL" id="WVZ07677.1"/>
    </source>
</evidence>
<dbReference type="Pfam" id="PF22936">
    <property type="entry name" value="Pol_BBD"/>
    <property type="match status" value="1"/>
</dbReference>
<organism evidence="3 4">
    <name type="scientific">Vigna mungo</name>
    <name type="common">Black gram</name>
    <name type="synonym">Phaseolus mungo</name>
    <dbReference type="NCBI Taxonomy" id="3915"/>
    <lineage>
        <taxon>Eukaryota</taxon>
        <taxon>Viridiplantae</taxon>
        <taxon>Streptophyta</taxon>
        <taxon>Embryophyta</taxon>
        <taxon>Tracheophyta</taxon>
        <taxon>Spermatophyta</taxon>
        <taxon>Magnoliopsida</taxon>
        <taxon>eudicotyledons</taxon>
        <taxon>Gunneridae</taxon>
        <taxon>Pentapetalae</taxon>
        <taxon>rosids</taxon>
        <taxon>fabids</taxon>
        <taxon>Fabales</taxon>
        <taxon>Fabaceae</taxon>
        <taxon>Papilionoideae</taxon>
        <taxon>50 kb inversion clade</taxon>
        <taxon>NPAAA clade</taxon>
        <taxon>indigoferoid/millettioid clade</taxon>
        <taxon>Phaseoleae</taxon>
        <taxon>Vigna</taxon>
    </lineage>
</organism>
<gene>
    <name evidence="3" type="ORF">V8G54_021023</name>
</gene>
<sequence length="199" mass="23349">MIMEKIMRSMPATFDHIVVVVEESRDMEKLKIEELQSAFEAYEMRRNGRKKRDDQALKIQHVSGEEKNVTRKQYTKEEKKNMECFVCHKKGHLSYECWFNKDEQIKKGRNKEAHLAEEEESESKPLILMVATNTESSETTKDVWYVDSGCSNHMTYNKNWLTNLHKSNKSKVRVVITAHLRSKGLEMLKSKGKMGCMLR</sequence>
<dbReference type="SUPFAM" id="SSF57756">
    <property type="entry name" value="Retrovirus zinc finger-like domains"/>
    <property type="match status" value="1"/>
</dbReference>